<organism evidence="2 3">
    <name type="scientific">Brevibacillus laterosporus LMG 15441</name>
    <dbReference type="NCBI Taxonomy" id="1042163"/>
    <lineage>
        <taxon>Bacteria</taxon>
        <taxon>Bacillati</taxon>
        <taxon>Bacillota</taxon>
        <taxon>Bacilli</taxon>
        <taxon>Bacillales</taxon>
        <taxon>Paenibacillaceae</taxon>
        <taxon>Brevibacillus</taxon>
    </lineage>
</organism>
<feature type="chain" id="PRO_5001709237" description="Lipoprotein" evidence="1">
    <location>
        <begin position="26"/>
        <end position="451"/>
    </location>
</feature>
<dbReference type="InterPro" id="IPR028994">
    <property type="entry name" value="Integrin_alpha_N"/>
</dbReference>
<dbReference type="KEGG" id="blr:BRLA_c041680"/>
<protein>
    <recommendedName>
        <fullName evidence="4">Lipoprotein</fullName>
    </recommendedName>
</protein>
<feature type="signal peptide" evidence="1">
    <location>
        <begin position="1"/>
        <end position="25"/>
    </location>
</feature>
<name>A0A075RB40_BRELA</name>
<accession>A0A075RB40</accession>
<proteinExistence type="predicted"/>
<dbReference type="PROSITE" id="PS51257">
    <property type="entry name" value="PROKAR_LIPOPROTEIN"/>
    <property type="match status" value="1"/>
</dbReference>
<gene>
    <name evidence="2" type="ORF">BRLA_c041680</name>
</gene>
<dbReference type="EMBL" id="CP007806">
    <property type="protein sequence ID" value="AIG28443.1"/>
    <property type="molecule type" value="Genomic_DNA"/>
</dbReference>
<dbReference type="eggNOG" id="COG0457">
    <property type="taxonomic scope" value="Bacteria"/>
</dbReference>
<evidence type="ECO:0000256" key="1">
    <source>
        <dbReference type="SAM" id="SignalP"/>
    </source>
</evidence>
<dbReference type="STRING" id="1042163.BRLA_c041680"/>
<dbReference type="AlphaFoldDB" id="A0A075RB40"/>
<evidence type="ECO:0000313" key="2">
    <source>
        <dbReference type="EMBL" id="AIG28443.1"/>
    </source>
</evidence>
<dbReference type="SUPFAM" id="SSF69318">
    <property type="entry name" value="Integrin alpha N-terminal domain"/>
    <property type="match status" value="1"/>
</dbReference>
<keyword evidence="3" id="KW-1185">Reference proteome</keyword>
<evidence type="ECO:0008006" key="4">
    <source>
        <dbReference type="Google" id="ProtNLM"/>
    </source>
</evidence>
<sequence length="451" mass="50750">MIMNLKQWSAGVLLVGLLAGCTPVASPNELLKAPTLNKNQEEVKKAVLANLPQGSSLMIPRNNSDENGAIIEKDLNGDGSNEVVAFYKQGEYNVGFIVMQKTENSWQKVGQIEETGQDVDYVAFEDVSGDKEKEIFVNWMASEGVDKEFGGYKWIDGQMIQILKTSCKEAIVGDLDKTGVSKAYVFKLDHDKMKAPAEVYQYDKATSKMKMIQQLGLDWSINGYENILLGKASKEQNGIFLDSGIGAHSGQTALLVSNKGKLTQVDLSNYDNVMYKPYSTFSKDINNDGIIEISTLVQPVGAEDLSMVDTPWITEWYQWNGQKSLIKVKESYDDDSNGFQINIPNYWFGHYTIRLVTTKEAGAITFLYLDSQGKPSAELFTIDPIKKTEWASKEKELKQQRKEYSVIDENGENIFIARFPTNMSSVPAKEQSVYRKMLFNLQQIQEIFRKI</sequence>
<reference evidence="2 3" key="1">
    <citation type="journal article" date="2011" name="J. Bacteriol.">
        <title>Genome sequence of Brevibacillus laterosporus LMG 15441, a pathogen of invertebrates.</title>
        <authorList>
            <person name="Djukic M."/>
            <person name="Poehlein A."/>
            <person name="Thurmer A."/>
            <person name="Daniel R."/>
        </authorList>
    </citation>
    <scope>NUCLEOTIDE SEQUENCE [LARGE SCALE GENOMIC DNA]</scope>
    <source>
        <strain evidence="2 3">LMG 15441</strain>
    </source>
</reference>
<keyword evidence="1" id="KW-0732">Signal</keyword>
<dbReference type="HOGENOM" id="CLU_048406_1_0_9"/>
<dbReference type="Proteomes" id="UP000005850">
    <property type="component" value="Chromosome"/>
</dbReference>
<dbReference type="RefSeq" id="WP_003334556.1">
    <property type="nucleotide sequence ID" value="NZ_CP007806.1"/>
</dbReference>
<evidence type="ECO:0000313" key="3">
    <source>
        <dbReference type="Proteomes" id="UP000005850"/>
    </source>
</evidence>